<sequence>MSQTKTHQLSWKRETLDESATSSTSPPREHAVTPTTAIAFGRLSRDNTYSASEAGEEPFVLYDSWKDKYVAVWWTTPLLCGRIATMTSTGREVERVVTAVSTPKGPGNDGVDLC</sequence>
<dbReference type="EMBL" id="JAACXV010000346">
    <property type="protein sequence ID" value="KAF7279653.1"/>
    <property type="molecule type" value="Genomic_DNA"/>
</dbReference>
<dbReference type="AlphaFoldDB" id="A0A834IKF4"/>
<evidence type="ECO:0000256" key="1">
    <source>
        <dbReference type="SAM" id="MobiDB-lite"/>
    </source>
</evidence>
<keyword evidence="3" id="KW-1185">Reference proteome</keyword>
<comment type="caution">
    <text evidence="2">The sequence shown here is derived from an EMBL/GenBank/DDBJ whole genome shotgun (WGS) entry which is preliminary data.</text>
</comment>
<reference evidence="2" key="1">
    <citation type="submission" date="2020-08" db="EMBL/GenBank/DDBJ databases">
        <title>Genome sequencing and assembly of the red palm weevil Rhynchophorus ferrugineus.</title>
        <authorList>
            <person name="Dias G.B."/>
            <person name="Bergman C.M."/>
            <person name="Manee M."/>
        </authorList>
    </citation>
    <scope>NUCLEOTIDE SEQUENCE</scope>
    <source>
        <strain evidence="2">AA-2017</strain>
        <tissue evidence="2">Whole larva</tissue>
    </source>
</reference>
<evidence type="ECO:0000313" key="3">
    <source>
        <dbReference type="Proteomes" id="UP000625711"/>
    </source>
</evidence>
<feature type="region of interest" description="Disordered" evidence="1">
    <location>
        <begin position="1"/>
        <end position="37"/>
    </location>
</feature>
<dbReference type="Proteomes" id="UP000625711">
    <property type="component" value="Unassembled WGS sequence"/>
</dbReference>
<evidence type="ECO:0000313" key="2">
    <source>
        <dbReference type="EMBL" id="KAF7279653.1"/>
    </source>
</evidence>
<name>A0A834IKF4_RHYFE</name>
<protein>
    <submittedName>
        <fullName evidence="2">Uncharacterized protein</fullName>
    </submittedName>
</protein>
<accession>A0A834IKF4</accession>
<proteinExistence type="predicted"/>
<gene>
    <name evidence="2" type="ORF">GWI33_006818</name>
</gene>
<organism evidence="2 3">
    <name type="scientific">Rhynchophorus ferrugineus</name>
    <name type="common">Red palm weevil</name>
    <name type="synonym">Curculio ferrugineus</name>
    <dbReference type="NCBI Taxonomy" id="354439"/>
    <lineage>
        <taxon>Eukaryota</taxon>
        <taxon>Metazoa</taxon>
        <taxon>Ecdysozoa</taxon>
        <taxon>Arthropoda</taxon>
        <taxon>Hexapoda</taxon>
        <taxon>Insecta</taxon>
        <taxon>Pterygota</taxon>
        <taxon>Neoptera</taxon>
        <taxon>Endopterygota</taxon>
        <taxon>Coleoptera</taxon>
        <taxon>Polyphaga</taxon>
        <taxon>Cucujiformia</taxon>
        <taxon>Curculionidae</taxon>
        <taxon>Dryophthorinae</taxon>
        <taxon>Rhynchophorus</taxon>
    </lineage>
</organism>